<dbReference type="InterPro" id="IPR017517">
    <property type="entry name" value="Maleyloyr_isom"/>
</dbReference>
<dbReference type="InterPro" id="IPR017518">
    <property type="entry name" value="CHP03084"/>
</dbReference>
<evidence type="ECO:0000259" key="3">
    <source>
        <dbReference type="Pfam" id="PF11716"/>
    </source>
</evidence>
<dbReference type="NCBIfam" id="TIGR03083">
    <property type="entry name" value="maleylpyruvate isomerase family mycothiol-dependent enzyme"/>
    <property type="match status" value="1"/>
</dbReference>
<feature type="compositionally biased region" description="Basic and acidic residues" evidence="1">
    <location>
        <begin position="255"/>
        <end position="269"/>
    </location>
</feature>
<evidence type="ECO:0000313" key="4">
    <source>
        <dbReference type="EMBL" id="ADG98860.1"/>
    </source>
</evidence>
<evidence type="ECO:0000313" key="5">
    <source>
        <dbReference type="Proteomes" id="UP000002247"/>
    </source>
</evidence>
<dbReference type="KEGG" id="srt:Srot_2416"/>
<dbReference type="InterPro" id="IPR013917">
    <property type="entry name" value="tRNA_wybutosine-synth"/>
</dbReference>
<proteinExistence type="predicted"/>
<dbReference type="EMBL" id="CP001958">
    <property type="protein sequence ID" value="ADG98860.1"/>
    <property type="molecule type" value="Genomic_DNA"/>
</dbReference>
<dbReference type="InterPro" id="IPR024344">
    <property type="entry name" value="MDMPI_metal-binding"/>
</dbReference>
<dbReference type="eggNOG" id="ENOG502Z7S3">
    <property type="taxonomic scope" value="Bacteria"/>
</dbReference>
<dbReference type="HOGENOM" id="CLU_067335_0_0_11"/>
<dbReference type="AlphaFoldDB" id="D6ZAX4"/>
<feature type="domain" description="tRNA wybutosine-synthesis" evidence="2">
    <location>
        <begin position="183"/>
        <end position="226"/>
    </location>
</feature>
<organism evidence="4 5">
    <name type="scientific">Segniliparus rotundus (strain ATCC BAA-972 / CDC 1076 / CIP 108378 / DSM 44985 / JCM 13578)</name>
    <dbReference type="NCBI Taxonomy" id="640132"/>
    <lineage>
        <taxon>Bacteria</taxon>
        <taxon>Bacillati</taxon>
        <taxon>Actinomycetota</taxon>
        <taxon>Actinomycetes</taxon>
        <taxon>Mycobacteriales</taxon>
        <taxon>Segniliparaceae</taxon>
        <taxon>Segniliparus</taxon>
    </lineage>
</organism>
<dbReference type="Proteomes" id="UP000002247">
    <property type="component" value="Chromosome"/>
</dbReference>
<protein>
    <submittedName>
        <fullName evidence="4">Wyosine base formation domain protein</fullName>
    </submittedName>
</protein>
<evidence type="ECO:0000259" key="2">
    <source>
        <dbReference type="Pfam" id="PF08608"/>
    </source>
</evidence>
<dbReference type="Pfam" id="PF11716">
    <property type="entry name" value="MDMPI_N"/>
    <property type="match status" value="1"/>
</dbReference>
<accession>D6ZAX4</accession>
<name>D6ZAX4_SEGRD</name>
<evidence type="ECO:0000256" key="1">
    <source>
        <dbReference type="SAM" id="MobiDB-lite"/>
    </source>
</evidence>
<sequence length="269" mass="28719">MVSPAAVLADLVAEGDAVEALVAALEPPLWRTQTPSAGWTVAHQIGHLLWTDAVAAVAVAGPDRFARLVQEKAALGAAMVDIGAQEHAARPPHELFQAWRHGRRELAEQIAALPEGAAVPWFGPPMSAASFATARLMETWAHGLDIADALGAAWPATNRLQHVAHIGVRARDYAFLVNGLTPPAEPFRVELAAPDGQTWAWGPEHAAQRVAGSALDFCHLVCQRRPPSTLGLVADGDDARRWLTVAQAFAGPPGSRREDQETTRRKAPV</sequence>
<dbReference type="Gene3D" id="1.20.120.450">
    <property type="entry name" value="dinb family like domain"/>
    <property type="match status" value="1"/>
</dbReference>
<reference evidence="4 5" key="1">
    <citation type="journal article" date="2010" name="Stand. Genomic Sci.">
        <title>Complete genome sequence of Segniliparus rotundus type strain (CDC 1076).</title>
        <authorList>
            <person name="Sikorski J."/>
            <person name="Lapidus A."/>
            <person name="Copeland A."/>
            <person name="Misra M."/>
            <person name="Glavina Del Rio T."/>
            <person name="Nolan M."/>
            <person name="Lucas S."/>
            <person name="Chen F."/>
            <person name="Tice H."/>
            <person name="Cheng J.F."/>
            <person name="Jando M."/>
            <person name="Schneider S."/>
            <person name="Bruce D."/>
            <person name="Goodwin L."/>
            <person name="Pitluck S."/>
            <person name="Liolios K."/>
            <person name="Mikhailova N."/>
            <person name="Pati A."/>
            <person name="Ivanova N."/>
            <person name="Mavromatis K."/>
            <person name="Chen A."/>
            <person name="Palaniappan K."/>
            <person name="Chertkov O."/>
            <person name="Land M."/>
            <person name="Hauser L."/>
            <person name="Chang Y.J."/>
            <person name="Jeffries C.D."/>
            <person name="Brettin T."/>
            <person name="Detter J.C."/>
            <person name="Han C."/>
            <person name="Rohde M."/>
            <person name="Goker M."/>
            <person name="Bristow J."/>
            <person name="Eisen J.A."/>
            <person name="Markowitz V."/>
            <person name="Hugenholtz P."/>
            <person name="Kyrpides N.C."/>
            <person name="Klenk H.P."/>
        </authorList>
    </citation>
    <scope>NUCLEOTIDE SEQUENCE [LARGE SCALE GENOMIC DNA]</scope>
    <source>
        <strain evidence="5">ATCC BAA-972 / CDC 1076 / CIP 108378 / DSM 44985 / JCM 13578</strain>
    </source>
</reference>
<dbReference type="NCBIfam" id="TIGR03084">
    <property type="entry name" value="TIGR03084 family metal-binding protein"/>
    <property type="match status" value="1"/>
</dbReference>
<dbReference type="STRING" id="640132.Srot_2416"/>
<dbReference type="Pfam" id="PF08608">
    <property type="entry name" value="Wyosine_form"/>
    <property type="match status" value="1"/>
</dbReference>
<dbReference type="GO" id="GO:0046872">
    <property type="term" value="F:metal ion binding"/>
    <property type="evidence" value="ECO:0007669"/>
    <property type="project" value="InterPro"/>
</dbReference>
<feature type="domain" description="Mycothiol-dependent maleylpyruvate isomerase metal-binding" evidence="3">
    <location>
        <begin position="13"/>
        <end position="147"/>
    </location>
</feature>
<keyword evidence="5" id="KW-1185">Reference proteome</keyword>
<gene>
    <name evidence="4" type="ordered locus">Srot_2416</name>
</gene>
<dbReference type="OrthoDB" id="113180at2"/>
<feature type="region of interest" description="Disordered" evidence="1">
    <location>
        <begin position="250"/>
        <end position="269"/>
    </location>
</feature>
<dbReference type="SUPFAM" id="SSF109854">
    <property type="entry name" value="DinB/YfiT-like putative metalloenzymes"/>
    <property type="match status" value="1"/>
</dbReference>
<dbReference type="InterPro" id="IPR034660">
    <property type="entry name" value="DinB/YfiT-like"/>
</dbReference>
<dbReference type="RefSeq" id="WP_013139310.1">
    <property type="nucleotide sequence ID" value="NC_014168.1"/>
</dbReference>